<dbReference type="InterPro" id="IPR003826">
    <property type="entry name" value="AdoMetDC_fam_prok"/>
</dbReference>
<organism evidence="9">
    <name type="scientific">viral metagenome</name>
    <dbReference type="NCBI Taxonomy" id="1070528"/>
    <lineage>
        <taxon>unclassified sequences</taxon>
        <taxon>metagenomes</taxon>
        <taxon>organismal metagenomes</taxon>
    </lineage>
</organism>
<name>A0A6C0KSE9_9ZZZZ</name>
<evidence type="ECO:0000313" key="9">
    <source>
        <dbReference type="EMBL" id="QHU20902.1"/>
    </source>
</evidence>
<dbReference type="Pfam" id="PF02675">
    <property type="entry name" value="AdoMet_dc"/>
    <property type="match status" value="1"/>
</dbReference>
<proteinExistence type="predicted"/>
<keyword evidence="7" id="KW-0704">Schiff base</keyword>
<dbReference type="GO" id="GO:0004014">
    <property type="term" value="F:adenosylmethionine decarboxylase activity"/>
    <property type="evidence" value="ECO:0007669"/>
    <property type="project" value="InterPro"/>
</dbReference>
<dbReference type="PANTHER" id="PTHR33866">
    <property type="entry name" value="S-ADENOSYLMETHIONINE DECARBOXYLASE PROENZYME"/>
    <property type="match status" value="1"/>
</dbReference>
<dbReference type="AlphaFoldDB" id="A0A6C0KSE9"/>
<dbReference type="PANTHER" id="PTHR33866:SF2">
    <property type="entry name" value="S-ADENOSYLMETHIONINE DECARBOXYLASE PROENZYME"/>
    <property type="match status" value="1"/>
</dbReference>
<evidence type="ECO:0000256" key="4">
    <source>
        <dbReference type="ARBA" id="ARBA00023115"/>
    </source>
</evidence>
<dbReference type="SUPFAM" id="SSF56276">
    <property type="entry name" value="S-adenosylmethionine decarboxylase"/>
    <property type="match status" value="1"/>
</dbReference>
<sequence>MEPIGTHMLINIKDIPNPSVFNTIEGIKPLLDVVIEKCDLHVVSEAGHQFSPFGATYVYVLSESHMSIHTYPEKNAAYMDIFCCNPKFDCAAAAKIIKDTFETNNVNYDVCYR</sequence>
<evidence type="ECO:0000256" key="5">
    <source>
        <dbReference type="ARBA" id="ARBA00023145"/>
    </source>
</evidence>
<keyword evidence="4" id="KW-0620">Polyamine biosynthesis</keyword>
<dbReference type="InterPro" id="IPR016067">
    <property type="entry name" value="S-AdoMet_deCO2ase_core"/>
</dbReference>
<keyword evidence="6" id="KW-0456">Lyase</keyword>
<dbReference type="Gene3D" id="3.60.90.10">
    <property type="entry name" value="S-adenosylmethionine decarboxylase"/>
    <property type="match status" value="1"/>
</dbReference>
<evidence type="ECO:0000256" key="6">
    <source>
        <dbReference type="ARBA" id="ARBA00023239"/>
    </source>
</evidence>
<keyword evidence="3" id="KW-0068">Autocatalytic cleavage</keyword>
<evidence type="ECO:0000256" key="3">
    <source>
        <dbReference type="ARBA" id="ARBA00022813"/>
    </source>
</evidence>
<keyword evidence="5" id="KW-0865">Zymogen</keyword>
<evidence type="ECO:0000256" key="2">
    <source>
        <dbReference type="ARBA" id="ARBA00022793"/>
    </source>
</evidence>
<dbReference type="InterPro" id="IPR017716">
    <property type="entry name" value="S-AdoMet_deCOase_pro-enz"/>
</dbReference>
<protein>
    <recommendedName>
        <fullName evidence="10">S-adenosylmethionine decarboxylase</fullName>
    </recommendedName>
</protein>
<dbReference type="GO" id="GO:0005829">
    <property type="term" value="C:cytosol"/>
    <property type="evidence" value="ECO:0007669"/>
    <property type="project" value="TreeGrafter"/>
</dbReference>
<dbReference type="GO" id="GO:0008295">
    <property type="term" value="P:spermidine biosynthetic process"/>
    <property type="evidence" value="ECO:0007669"/>
    <property type="project" value="InterPro"/>
</dbReference>
<reference evidence="9" key="1">
    <citation type="journal article" date="2020" name="Nature">
        <title>Giant virus diversity and host interactions through global metagenomics.</title>
        <authorList>
            <person name="Schulz F."/>
            <person name="Roux S."/>
            <person name="Paez-Espino D."/>
            <person name="Jungbluth S."/>
            <person name="Walsh D.A."/>
            <person name="Denef V.J."/>
            <person name="McMahon K.D."/>
            <person name="Konstantinidis K.T."/>
            <person name="Eloe-Fadrosh E.A."/>
            <person name="Kyrpides N.C."/>
            <person name="Woyke T."/>
        </authorList>
    </citation>
    <scope>NUCLEOTIDE SEQUENCE</scope>
    <source>
        <strain evidence="9">GVMAG-S-3300013094-100</strain>
    </source>
</reference>
<evidence type="ECO:0000256" key="7">
    <source>
        <dbReference type="ARBA" id="ARBA00023270"/>
    </source>
</evidence>
<comment type="cofactor">
    <cofactor evidence="1">
        <name>pyruvate</name>
        <dbReference type="ChEBI" id="CHEBI:15361"/>
    </cofactor>
</comment>
<evidence type="ECO:0000256" key="8">
    <source>
        <dbReference type="ARBA" id="ARBA00023317"/>
    </source>
</evidence>
<dbReference type="EMBL" id="MN740975">
    <property type="protein sequence ID" value="QHU20902.1"/>
    <property type="molecule type" value="Genomic_DNA"/>
</dbReference>
<dbReference type="NCBIfam" id="TIGR03330">
    <property type="entry name" value="SAM_DCase_Bsu"/>
    <property type="match status" value="1"/>
</dbReference>
<keyword evidence="2" id="KW-0210">Decarboxylase</keyword>
<accession>A0A6C0KSE9</accession>
<evidence type="ECO:0000256" key="1">
    <source>
        <dbReference type="ARBA" id="ARBA00001928"/>
    </source>
</evidence>
<keyword evidence="8" id="KW-0670">Pyruvate</keyword>
<evidence type="ECO:0008006" key="10">
    <source>
        <dbReference type="Google" id="ProtNLM"/>
    </source>
</evidence>